<gene>
    <name evidence="2" type="ORF">NDU88_001070</name>
</gene>
<dbReference type="AlphaFoldDB" id="A0AAV7LZF4"/>
<comment type="caution">
    <text evidence="2">The sequence shown here is derived from an EMBL/GenBank/DDBJ whole genome shotgun (WGS) entry which is preliminary data.</text>
</comment>
<organism evidence="2 3">
    <name type="scientific">Pleurodeles waltl</name>
    <name type="common">Iberian ribbed newt</name>
    <dbReference type="NCBI Taxonomy" id="8319"/>
    <lineage>
        <taxon>Eukaryota</taxon>
        <taxon>Metazoa</taxon>
        <taxon>Chordata</taxon>
        <taxon>Craniata</taxon>
        <taxon>Vertebrata</taxon>
        <taxon>Euteleostomi</taxon>
        <taxon>Amphibia</taxon>
        <taxon>Batrachia</taxon>
        <taxon>Caudata</taxon>
        <taxon>Salamandroidea</taxon>
        <taxon>Salamandridae</taxon>
        <taxon>Pleurodelinae</taxon>
        <taxon>Pleurodeles</taxon>
    </lineage>
</organism>
<keyword evidence="1" id="KW-0732">Signal</keyword>
<reference evidence="2" key="1">
    <citation type="journal article" date="2022" name="bioRxiv">
        <title>Sequencing and chromosome-scale assembly of the giantPleurodeles waltlgenome.</title>
        <authorList>
            <person name="Brown T."/>
            <person name="Elewa A."/>
            <person name="Iarovenko S."/>
            <person name="Subramanian E."/>
            <person name="Araus A.J."/>
            <person name="Petzold A."/>
            <person name="Susuki M."/>
            <person name="Suzuki K.-i.T."/>
            <person name="Hayashi T."/>
            <person name="Toyoda A."/>
            <person name="Oliveira C."/>
            <person name="Osipova E."/>
            <person name="Leigh N.D."/>
            <person name="Simon A."/>
            <person name="Yun M.H."/>
        </authorList>
    </citation>
    <scope>NUCLEOTIDE SEQUENCE</scope>
    <source>
        <strain evidence="2">20211129_DDA</strain>
        <tissue evidence="2">Liver</tissue>
    </source>
</reference>
<feature type="signal peptide" evidence="1">
    <location>
        <begin position="1"/>
        <end position="23"/>
    </location>
</feature>
<dbReference type="EMBL" id="JANPWB010000014">
    <property type="protein sequence ID" value="KAJ1095920.1"/>
    <property type="molecule type" value="Genomic_DNA"/>
</dbReference>
<keyword evidence="3" id="KW-1185">Reference proteome</keyword>
<evidence type="ECO:0000313" key="2">
    <source>
        <dbReference type="EMBL" id="KAJ1095920.1"/>
    </source>
</evidence>
<feature type="chain" id="PRO_5043877113" description="Secreted protein" evidence="1">
    <location>
        <begin position="24"/>
        <end position="99"/>
    </location>
</feature>
<protein>
    <recommendedName>
        <fullName evidence="4">Secreted protein</fullName>
    </recommendedName>
</protein>
<accession>A0AAV7LZF4</accession>
<evidence type="ECO:0008006" key="4">
    <source>
        <dbReference type="Google" id="ProtNLM"/>
    </source>
</evidence>
<evidence type="ECO:0000256" key="1">
    <source>
        <dbReference type="SAM" id="SignalP"/>
    </source>
</evidence>
<name>A0AAV7LZF4_PLEWA</name>
<sequence>MRSRLRILIVATALLEPLRLLSAPAEKKAKVQSTLVVRTHLRAMPCQPAVSAGSATDSRLHTAWQPTPGTVYSRDSVYVSQGHRAHFTANQHLEGRCLH</sequence>
<evidence type="ECO:0000313" key="3">
    <source>
        <dbReference type="Proteomes" id="UP001066276"/>
    </source>
</evidence>
<dbReference type="Proteomes" id="UP001066276">
    <property type="component" value="Chromosome 10"/>
</dbReference>
<proteinExistence type="predicted"/>